<sequence length="1642" mass="183769">VLHNLFPLSCGMKNRKHRDVSPATSLPPLVEGELRCFLQVSISRVLWTIHKPPSATFVRLRWWGESSNGTHFFPRDGSHASQKTIKTTSRFPIRCGPKQFTSYLTDMSSLVLELLTKPDHLPIARAEVAGISRLSLSHPISGFYTLVSPTSEKLGELQVSLNLEPLTEAYDSSSSGPIPEIGKERPQITTLAMPSQPRTLSAGSGKGSAGSSCGNTPRFEVVLVVVVMLPFIIKFLNNVLKAYWRFPSPTGGFLQNILFADSTLKPSEEVAVISDCSLDCPVDMDNRAVDLLLGRYLTAHLLPETTEYMSRIIFFFLSVWFSLNTSPLHLWDGDGSIPDSLSGHSSVCEDSELNDPQYDQSLLENLFYKTTVRRLFSLDCVTSLSVFSFFKNYYCFRFQISDQTTQRRRAREQCPQTPSKGKPPRAVTGKKCTYFIEYVFPVASTSSRHDRSKSGDGEVTRAAASKVTGGMVKFHQPSVFPVHFDTSTVKKWWGTDLIFNIYSRKSDQKKPVPIGKAVHPLRCLLESKQLSQSVVLPVQSVEADGKTQEIGPLKVMSFFSLFFTLKFIFTRDASPSHTAPSPQRETSSRSPRVHTDREELPTHSLEVPRLNVWTPQKPSKEPSPHPGLHTSPHRSRHQEEDSQLLLHTLLMVPDGKNFNCGPMQAPNVYFNCKLWCDETARSVISWGQANPCFNFVQVTPVALTSKLLERMKNNVMVIEVWQKTASSGQDRLLGIVKLPLHQFYMSFRDPKITHLLLQAQYPVLGVDCYMPVVDVFSGSCNGHLRVVLAMGQSEQIVSLQRTRDEEYDRLPHLLRPVHLLDHQPHSNTKGRSAQEEPMREHLFVIRVEGVKGLTPLQSTVWGEADCYVQYGFPCQEGVNLKPFRTTTTLCVPDPLFGHAETHVLLAPEGLPVQRLLLSSLSSQGLSSGGGVQFEVWCRYYYPNVRDQLVAKGVLPLAKLCAMVTMQRQHPNEAQKFSLPLIPRTDSPTGHQPHPSGLLDVCIRYKHRPVRPEGRTSKGVASRVVTLVVQVHRASGLQAAARYILTNVLLRALLQDERFSYFAGVGVNSFITVEFSFLPESERRCTRMAPRTFCPEFDHHMEVSCDLLLVRSSGETCSLAEHDHLFCGIFVAAVHTSRPKDVVLGTVKIPLADLIHKRTGTLRSLAEGLVQLLYFKIHTLVGGLEISVTFAHHSDRERVIKAAQGLSWEISQNEMLVDEEALGEGRRRMSVTFAMPRAWIPVHCLLLPGLNELERSTYCYFRYKFYDQDAFCSQMRHPAVEEGSRATVAFQESRTVELKGTQPLMWYLREEKLEVQVWVAFTKDKAQRPRDTDRLVGSAFVDLSPLTKTPSRKPTLSGVYPLFRRSAADLQGAALRVHIALTTGPLHEEAWTAPAGVDLQVDSDSQEEPSSEKVEAADRAPSPTTPKTSPRGHRNKSSRSTPHIASGQHTGMNEDDSFPVTIAVDQAMHLNLKGCPLAERSEGSPSCCVSYLTADSAEPVSTTVLANTDCPVWDHQHECRLSKQLLVDPQQSLVFKVWHKGETERVIGFAPVDLSPLVCGFQSVCGWYNITDFSGQCHGQLKVSITPQKGVQDLREQRKTVNEEASKNSPVREILHEYRLDLNCQRNDLLTTNPSNTRSWKDG</sequence>
<accession>A0AAQ4PAC8</accession>
<dbReference type="PROSITE" id="PS50004">
    <property type="entry name" value="C2"/>
    <property type="match status" value="3"/>
</dbReference>
<dbReference type="Ensembl" id="ENSGACT00000047741.1">
    <property type="protein sequence ID" value="ENSGACP00000035770.1"/>
    <property type="gene ID" value="ENSGACG00000011281.2"/>
</dbReference>
<proteinExistence type="predicted"/>
<dbReference type="SUPFAM" id="SSF49562">
    <property type="entry name" value="C2 domain (Calcium/lipid-binding domain, CaLB)"/>
    <property type="match status" value="3"/>
</dbReference>
<dbReference type="GO" id="GO:0034451">
    <property type="term" value="C:centriolar satellite"/>
    <property type="evidence" value="ECO:0007669"/>
    <property type="project" value="TreeGrafter"/>
</dbReference>
<dbReference type="InterPro" id="IPR000008">
    <property type="entry name" value="C2_dom"/>
</dbReference>
<dbReference type="PANTHER" id="PTHR21254:SF1">
    <property type="entry name" value="C2 DOMAIN-CONTAINING PROTEIN 3"/>
    <property type="match status" value="1"/>
</dbReference>
<dbReference type="GO" id="GO:0005814">
    <property type="term" value="C:centriole"/>
    <property type="evidence" value="ECO:0007669"/>
    <property type="project" value="TreeGrafter"/>
</dbReference>
<dbReference type="GO" id="GO:0071539">
    <property type="term" value="P:protein localization to centrosome"/>
    <property type="evidence" value="ECO:0007669"/>
    <property type="project" value="TreeGrafter"/>
</dbReference>
<dbReference type="Proteomes" id="UP000007635">
    <property type="component" value="Chromosome I"/>
</dbReference>
<dbReference type="Pfam" id="PF25339">
    <property type="entry name" value="C2_C2CD3_N"/>
    <property type="match status" value="1"/>
</dbReference>
<dbReference type="GO" id="GO:0061511">
    <property type="term" value="P:centriole elongation"/>
    <property type="evidence" value="ECO:0007669"/>
    <property type="project" value="TreeGrafter"/>
</dbReference>
<protein>
    <submittedName>
        <fullName evidence="3">C2 domain containing 3 centriole elongation regulator</fullName>
    </submittedName>
</protein>
<dbReference type="GO" id="GO:0060271">
    <property type="term" value="P:cilium assembly"/>
    <property type="evidence" value="ECO:0007669"/>
    <property type="project" value="TreeGrafter"/>
</dbReference>
<name>A0AAQ4PAC8_GASAC</name>
<feature type="region of interest" description="Disordered" evidence="1">
    <location>
        <begin position="574"/>
        <end position="640"/>
    </location>
</feature>
<feature type="region of interest" description="Disordered" evidence="1">
    <location>
        <begin position="1400"/>
        <end position="1455"/>
    </location>
</feature>
<feature type="compositionally biased region" description="Polar residues" evidence="1">
    <location>
        <begin position="1437"/>
        <end position="1450"/>
    </location>
</feature>
<evidence type="ECO:0000313" key="3">
    <source>
        <dbReference type="Ensembl" id="ENSGACP00000035770.1"/>
    </source>
</evidence>
<dbReference type="GeneTree" id="ENSGT00510000048072"/>
<dbReference type="Pfam" id="PF00168">
    <property type="entry name" value="C2"/>
    <property type="match status" value="3"/>
</dbReference>
<dbReference type="InterPro" id="IPR035892">
    <property type="entry name" value="C2_domain_sf"/>
</dbReference>
<dbReference type="SMART" id="SM00239">
    <property type="entry name" value="C2"/>
    <property type="match status" value="4"/>
</dbReference>
<feature type="domain" description="C2" evidence="2">
    <location>
        <begin position="1437"/>
        <end position="1567"/>
    </location>
</feature>
<dbReference type="PANTHER" id="PTHR21254">
    <property type="entry name" value="C2 DOMAIN-CONTAINING PROTEIN 3"/>
    <property type="match status" value="1"/>
</dbReference>
<feature type="domain" description="C2" evidence="2">
    <location>
        <begin position="825"/>
        <end position="969"/>
    </location>
</feature>
<evidence type="ECO:0000256" key="1">
    <source>
        <dbReference type="SAM" id="MobiDB-lite"/>
    </source>
</evidence>
<keyword evidence="4" id="KW-1185">Reference proteome</keyword>
<dbReference type="InterPro" id="IPR057537">
    <property type="entry name" value="C2_C2CD3_N"/>
</dbReference>
<evidence type="ECO:0000313" key="4">
    <source>
        <dbReference type="Proteomes" id="UP000007635"/>
    </source>
</evidence>
<reference evidence="3" key="3">
    <citation type="submission" date="2025-09" db="UniProtKB">
        <authorList>
            <consortium name="Ensembl"/>
        </authorList>
    </citation>
    <scope>IDENTIFICATION</scope>
</reference>
<organism evidence="3 4">
    <name type="scientific">Gasterosteus aculeatus aculeatus</name>
    <name type="common">three-spined stickleback</name>
    <dbReference type="NCBI Taxonomy" id="481459"/>
    <lineage>
        <taxon>Eukaryota</taxon>
        <taxon>Metazoa</taxon>
        <taxon>Chordata</taxon>
        <taxon>Craniata</taxon>
        <taxon>Vertebrata</taxon>
        <taxon>Euteleostomi</taxon>
        <taxon>Actinopterygii</taxon>
        <taxon>Neopterygii</taxon>
        <taxon>Teleostei</taxon>
        <taxon>Neoteleostei</taxon>
        <taxon>Acanthomorphata</taxon>
        <taxon>Eupercaria</taxon>
        <taxon>Perciformes</taxon>
        <taxon>Cottioidei</taxon>
        <taxon>Gasterosteales</taxon>
        <taxon>Gasterosteidae</taxon>
        <taxon>Gasterosteus</taxon>
    </lineage>
</organism>
<reference evidence="3 4" key="1">
    <citation type="journal article" date="2021" name="G3 (Bethesda)">
        <title>Improved contiguity of the threespine stickleback genome using long-read sequencing.</title>
        <authorList>
            <person name="Nath S."/>
            <person name="Shaw D.E."/>
            <person name="White M.A."/>
        </authorList>
    </citation>
    <scope>NUCLEOTIDE SEQUENCE [LARGE SCALE GENOMIC DNA]</scope>
    <source>
        <strain evidence="3 4">Lake Benthic</strain>
    </source>
</reference>
<dbReference type="Gene3D" id="2.60.40.150">
    <property type="entry name" value="C2 domain"/>
    <property type="match status" value="3"/>
</dbReference>
<feature type="compositionally biased region" description="Polar residues" evidence="1">
    <location>
        <begin position="574"/>
        <end position="590"/>
    </location>
</feature>
<reference evidence="3" key="2">
    <citation type="submission" date="2025-08" db="UniProtKB">
        <authorList>
            <consortium name="Ensembl"/>
        </authorList>
    </citation>
    <scope>IDENTIFICATION</scope>
</reference>
<evidence type="ECO:0000259" key="2">
    <source>
        <dbReference type="PROSITE" id="PS50004"/>
    </source>
</evidence>
<feature type="domain" description="C2" evidence="2">
    <location>
        <begin position="624"/>
        <end position="756"/>
    </location>
</feature>